<proteinExistence type="predicted"/>
<evidence type="ECO:0008006" key="5">
    <source>
        <dbReference type="Google" id="ProtNLM"/>
    </source>
</evidence>
<gene>
    <name evidence="3" type="ORF">GRX01_05025</name>
</gene>
<keyword evidence="1" id="KW-0175">Coiled coil</keyword>
<evidence type="ECO:0000313" key="3">
    <source>
        <dbReference type="EMBL" id="MXR40708.1"/>
    </source>
</evidence>
<feature type="region of interest" description="Disordered" evidence="2">
    <location>
        <begin position="589"/>
        <end position="624"/>
    </location>
</feature>
<name>A0A6B0SP54_9EURY</name>
<evidence type="ECO:0000256" key="2">
    <source>
        <dbReference type="SAM" id="MobiDB-lite"/>
    </source>
</evidence>
<dbReference type="RefSeq" id="WP_159664106.1">
    <property type="nucleotide sequence ID" value="NZ_WUUS01000003.1"/>
</dbReference>
<feature type="coiled-coil region" evidence="1">
    <location>
        <begin position="149"/>
        <end position="234"/>
    </location>
</feature>
<sequence>MNRAAVVRAIAACLLLASAASAVGAAPVVSGSGATQADLTDAPVAQVADDGTRNNSTVRHEDPESVDGDGDTAAISSHLVGQLAGNLNGSLTSLNQEEYERAKELLGSGYDDDLEKYVDVQGDIDGGDGDDGGGFESAQRTQQTYVEQVQSFRQTREEYREAVENGNRERARRLARNLTETADRIETTQRELLAAYSRIENTTGVNLAGEREMIQETTANVSETAAELETAELTRTRLSLSVADPRASFLDPLTISGTLRTANGTPVANRSIEVRVGQRTLTATTDESGALTLRYRPTLLRANATEVRVVYRPENASVYLPSNGTVPIDVQQVEATATLTAPAEASFGDRVAVNGSVTADGVAVDGIPLRLRVGNATLGTGTTGEDGAYSLAGTLPAEVDDGQQRVVVAPASDDRAVVVTAVESALAVEPTTTRLAANASLESADTVAVRGRLTTSDGTPVAGESVDVRLGDRVVASVTTGPDGRYAETVAVPAALSDAETATLVASYAAPETNLEPARARTTVSLVAPDGEADDPAGNTDGLGILGPGVSGVLTPVLAAVPLPAEQIGLLVAGLLVVLAGVGAYGLATREDSDPTAPAESTAATAGADADAPAAAAAAESTPAPLDDARAHLAEDPTVATQVAFATVRDALAERHGVDDALTHREIARAYREATDADAAADALDHLTDVYERAAFGPAGVSQADAEGAIEDARTVLDA</sequence>
<evidence type="ECO:0000313" key="4">
    <source>
        <dbReference type="Proteomes" id="UP000437065"/>
    </source>
</evidence>
<organism evidence="3 4">
    <name type="scientific">Halobaculum saliterrae</name>
    <dbReference type="NCBI Taxonomy" id="2073113"/>
    <lineage>
        <taxon>Archaea</taxon>
        <taxon>Methanobacteriati</taxon>
        <taxon>Methanobacteriota</taxon>
        <taxon>Stenosarchaea group</taxon>
        <taxon>Halobacteria</taxon>
        <taxon>Halobacteriales</taxon>
        <taxon>Haloferacaceae</taxon>
        <taxon>Halobaculum</taxon>
    </lineage>
</organism>
<dbReference type="AlphaFoldDB" id="A0A6B0SP54"/>
<comment type="caution">
    <text evidence="3">The sequence shown here is derived from an EMBL/GenBank/DDBJ whole genome shotgun (WGS) entry which is preliminary data.</text>
</comment>
<evidence type="ECO:0000256" key="1">
    <source>
        <dbReference type="SAM" id="Coils"/>
    </source>
</evidence>
<feature type="compositionally biased region" description="Low complexity" evidence="2">
    <location>
        <begin position="595"/>
        <end position="624"/>
    </location>
</feature>
<keyword evidence="4" id="KW-1185">Reference proteome</keyword>
<dbReference type="InterPro" id="IPR008969">
    <property type="entry name" value="CarboxyPept-like_regulatory"/>
</dbReference>
<dbReference type="EMBL" id="WUUS01000003">
    <property type="protein sequence ID" value="MXR40708.1"/>
    <property type="molecule type" value="Genomic_DNA"/>
</dbReference>
<dbReference type="Proteomes" id="UP000437065">
    <property type="component" value="Unassembled WGS sequence"/>
</dbReference>
<dbReference type="OrthoDB" id="206387at2157"/>
<reference evidence="3 4" key="1">
    <citation type="submission" date="2019-12" db="EMBL/GenBank/DDBJ databases">
        <title>Isolation and characterization of three novel carbon monoxide-oxidizing members of Halobacteria from salione crusts and soils.</title>
        <authorList>
            <person name="Myers M.R."/>
            <person name="King G.M."/>
        </authorList>
    </citation>
    <scope>NUCLEOTIDE SEQUENCE [LARGE SCALE GENOMIC DNA]</scope>
    <source>
        <strain evidence="3 4">WSA2</strain>
    </source>
</reference>
<feature type="region of interest" description="Disordered" evidence="2">
    <location>
        <begin position="40"/>
        <end position="72"/>
    </location>
</feature>
<accession>A0A6B0SP54</accession>
<protein>
    <recommendedName>
        <fullName evidence="5">DUF4129 domain-containing protein</fullName>
    </recommendedName>
</protein>
<dbReference type="SUPFAM" id="SSF49464">
    <property type="entry name" value="Carboxypeptidase regulatory domain-like"/>
    <property type="match status" value="1"/>
</dbReference>